<organism evidence="1 2">
    <name type="scientific">Ceratobasidium theobromae</name>
    <dbReference type="NCBI Taxonomy" id="1582974"/>
    <lineage>
        <taxon>Eukaryota</taxon>
        <taxon>Fungi</taxon>
        <taxon>Dikarya</taxon>
        <taxon>Basidiomycota</taxon>
        <taxon>Agaricomycotina</taxon>
        <taxon>Agaricomycetes</taxon>
        <taxon>Cantharellales</taxon>
        <taxon>Ceratobasidiaceae</taxon>
        <taxon>Ceratobasidium</taxon>
    </lineage>
</organism>
<protein>
    <recommendedName>
        <fullName evidence="3">Protein kinase domain-containing protein</fullName>
    </recommendedName>
</protein>
<dbReference type="SUPFAM" id="SSF56112">
    <property type="entry name" value="Protein kinase-like (PK-like)"/>
    <property type="match status" value="1"/>
</dbReference>
<gene>
    <name evidence="1" type="ORF">CTheo_7667</name>
</gene>
<keyword evidence="2" id="KW-1185">Reference proteome</keyword>
<evidence type="ECO:0000313" key="2">
    <source>
        <dbReference type="Proteomes" id="UP000383932"/>
    </source>
</evidence>
<comment type="caution">
    <text evidence="1">The sequence shown here is derived from an EMBL/GenBank/DDBJ whole genome shotgun (WGS) entry which is preliminary data.</text>
</comment>
<dbReference type="EMBL" id="SSOP01000351">
    <property type="protein sequence ID" value="KAB5588891.1"/>
    <property type="molecule type" value="Genomic_DNA"/>
</dbReference>
<accession>A0A5N5QBU7</accession>
<dbReference type="AlphaFoldDB" id="A0A5N5QBU7"/>
<proteinExistence type="predicted"/>
<evidence type="ECO:0008006" key="3">
    <source>
        <dbReference type="Google" id="ProtNLM"/>
    </source>
</evidence>
<dbReference type="Proteomes" id="UP000383932">
    <property type="component" value="Unassembled WGS sequence"/>
</dbReference>
<dbReference type="InterPro" id="IPR011009">
    <property type="entry name" value="Kinase-like_dom_sf"/>
</dbReference>
<name>A0A5N5QBU7_9AGAM</name>
<evidence type="ECO:0000313" key="1">
    <source>
        <dbReference type="EMBL" id="KAB5588891.1"/>
    </source>
</evidence>
<sequence length="104" mass="11437">MVKFMNKYNTQAHHLLADEGYTPELLFAGLTPGCPAGGMMIIVMELVTQAPLASLHDEICPTLKPALDILHSTQFVFGDLREPNTLVPANRSGKQKQVTLIDFD</sequence>
<reference evidence="1 2" key="1">
    <citation type="journal article" date="2019" name="Fungal Biol. Biotechnol.">
        <title>Draft genome sequence of fastidious pathogen Ceratobasidium theobromae, which causes vascular-streak dieback in Theobroma cacao.</title>
        <authorList>
            <person name="Ali S.S."/>
            <person name="Asman A."/>
            <person name="Shao J."/>
            <person name="Firmansyah A.P."/>
            <person name="Susilo A.W."/>
            <person name="Rosmana A."/>
            <person name="McMahon P."/>
            <person name="Junaid M."/>
            <person name="Guest D."/>
            <person name="Kheng T.Y."/>
            <person name="Meinhardt L.W."/>
            <person name="Bailey B.A."/>
        </authorList>
    </citation>
    <scope>NUCLEOTIDE SEQUENCE [LARGE SCALE GENOMIC DNA]</scope>
    <source>
        <strain evidence="1 2">CT2</strain>
    </source>
</reference>
<dbReference type="OrthoDB" id="4062651at2759"/>